<evidence type="ECO:0000256" key="1">
    <source>
        <dbReference type="ARBA" id="ARBA00022801"/>
    </source>
</evidence>
<sequence length="229" mass="24609">MAGRGGVVNTTWDHIIPPESSPNQSILRLNAHLQWEPAHEPLHADIDVLKTCGVGPGMAFANAVRSGGCEGEIGLVPCAIGGTTISEWERGQGLYERMVRRARAAVEEGGGRVGAVLWYQGESDTEEMGEAEAYAGRMARLVRDLREDLGQPGLLVIQVALASGEGNFTEIVREAQKGIKLPNVLCVDAKGLALEEDHLHLTTHAQVHLGKMLAAAYLGHVKPHLESLF</sequence>
<dbReference type="AlphaFoldDB" id="A0AB40B310"/>
<organism evidence="3 4">
    <name type="scientific">Dioscorea cayennensis subsp. rotundata</name>
    <name type="common">White Guinea yam</name>
    <name type="synonym">Dioscorea rotundata</name>
    <dbReference type="NCBI Taxonomy" id="55577"/>
    <lineage>
        <taxon>Eukaryota</taxon>
        <taxon>Viridiplantae</taxon>
        <taxon>Streptophyta</taxon>
        <taxon>Embryophyta</taxon>
        <taxon>Tracheophyta</taxon>
        <taxon>Spermatophyta</taxon>
        <taxon>Magnoliopsida</taxon>
        <taxon>Liliopsida</taxon>
        <taxon>Dioscoreales</taxon>
        <taxon>Dioscoreaceae</taxon>
        <taxon>Dioscorea</taxon>
    </lineage>
</organism>
<evidence type="ECO:0000259" key="2">
    <source>
        <dbReference type="Pfam" id="PF03629"/>
    </source>
</evidence>
<dbReference type="InterPro" id="IPR036514">
    <property type="entry name" value="SGNH_hydro_sf"/>
</dbReference>
<dbReference type="GeneID" id="120258192"/>
<reference evidence="4" key="1">
    <citation type="submission" date="2025-08" db="UniProtKB">
        <authorList>
            <consortium name="RefSeq"/>
        </authorList>
    </citation>
    <scope>IDENTIFICATION</scope>
</reference>
<proteinExistence type="predicted"/>
<feature type="domain" description="Sialate O-acetylesterase" evidence="2">
    <location>
        <begin position="1"/>
        <end position="218"/>
    </location>
</feature>
<gene>
    <name evidence="4" type="primary">LOC120258192</name>
</gene>
<evidence type="ECO:0000313" key="4">
    <source>
        <dbReference type="RefSeq" id="XP_039121483.1"/>
    </source>
</evidence>
<dbReference type="Proteomes" id="UP001515500">
    <property type="component" value="Chromosome 4"/>
</dbReference>
<dbReference type="PANTHER" id="PTHR31988:SF15">
    <property type="entry name" value="ESTERASE, PUTATIVE (DUF303)-RELATED"/>
    <property type="match status" value="1"/>
</dbReference>
<keyword evidence="1" id="KW-0378">Hydrolase</keyword>
<keyword evidence="3" id="KW-1185">Reference proteome</keyword>
<dbReference type="InterPro" id="IPR005181">
    <property type="entry name" value="SASA"/>
</dbReference>
<dbReference type="SUPFAM" id="SSF52266">
    <property type="entry name" value="SGNH hydrolase"/>
    <property type="match status" value="1"/>
</dbReference>
<dbReference type="Gene3D" id="3.40.50.1110">
    <property type="entry name" value="SGNH hydrolase"/>
    <property type="match status" value="1"/>
</dbReference>
<name>A0AB40B310_DIOCR</name>
<dbReference type="PANTHER" id="PTHR31988">
    <property type="entry name" value="ESTERASE, PUTATIVE (DUF303)-RELATED"/>
    <property type="match status" value="1"/>
</dbReference>
<evidence type="ECO:0000313" key="3">
    <source>
        <dbReference type="Proteomes" id="UP001515500"/>
    </source>
</evidence>
<accession>A0AB40B310</accession>
<dbReference type="Pfam" id="PF03629">
    <property type="entry name" value="SASA"/>
    <property type="match status" value="1"/>
</dbReference>
<dbReference type="InterPro" id="IPR052940">
    <property type="entry name" value="Carb_Esterase_6"/>
</dbReference>
<protein>
    <submittedName>
        <fullName evidence="4">LOW QUALITY PROTEIN: probable carbohydrate esterase At4g34215</fullName>
    </submittedName>
</protein>
<dbReference type="RefSeq" id="XP_039121483.1">
    <property type="nucleotide sequence ID" value="XM_039265549.1"/>
</dbReference>
<dbReference type="GO" id="GO:0016787">
    <property type="term" value="F:hydrolase activity"/>
    <property type="evidence" value="ECO:0007669"/>
    <property type="project" value="UniProtKB-KW"/>
</dbReference>